<dbReference type="Proteomes" id="UP000636960">
    <property type="component" value="Unassembled WGS sequence"/>
</dbReference>
<dbReference type="AlphaFoldDB" id="A0A919MYJ8"/>
<proteinExistence type="predicted"/>
<accession>A0A919MYJ8</accession>
<comment type="caution">
    <text evidence="1">The sequence shown here is derived from an EMBL/GenBank/DDBJ whole genome shotgun (WGS) entry which is preliminary data.</text>
</comment>
<protein>
    <submittedName>
        <fullName evidence="1">Uncharacterized protein</fullName>
    </submittedName>
</protein>
<dbReference type="RefSeq" id="WP_203787254.1">
    <property type="nucleotide sequence ID" value="NZ_BOMV01000078.1"/>
</dbReference>
<name>A0A919MYJ8_9ACTN</name>
<reference evidence="1" key="1">
    <citation type="submission" date="2021-01" db="EMBL/GenBank/DDBJ databases">
        <title>Whole genome shotgun sequence of Actinoplanes rishiriensis NBRC 108556.</title>
        <authorList>
            <person name="Komaki H."/>
            <person name="Tamura T."/>
        </authorList>
    </citation>
    <scope>NUCLEOTIDE SEQUENCE</scope>
    <source>
        <strain evidence="1">NBRC 108556</strain>
    </source>
</reference>
<evidence type="ECO:0000313" key="2">
    <source>
        <dbReference type="Proteomes" id="UP000636960"/>
    </source>
</evidence>
<dbReference type="EMBL" id="BOMV01000078">
    <property type="protein sequence ID" value="GIE99999.1"/>
    <property type="molecule type" value="Genomic_DNA"/>
</dbReference>
<gene>
    <name evidence="1" type="ORF">Ari01nite_74640</name>
</gene>
<evidence type="ECO:0000313" key="1">
    <source>
        <dbReference type="EMBL" id="GIE99999.1"/>
    </source>
</evidence>
<organism evidence="1 2">
    <name type="scientific">Paractinoplanes rishiriensis</name>
    <dbReference type="NCBI Taxonomy" id="1050105"/>
    <lineage>
        <taxon>Bacteria</taxon>
        <taxon>Bacillati</taxon>
        <taxon>Actinomycetota</taxon>
        <taxon>Actinomycetes</taxon>
        <taxon>Micromonosporales</taxon>
        <taxon>Micromonosporaceae</taxon>
        <taxon>Paractinoplanes</taxon>
    </lineage>
</organism>
<sequence length="256" mass="27452">MAPETDQASAESTLQAATDKLRTEIDRIDPEYRKFVEKINSVMMQASFISPVGAWLFSKKVKGALDDLHGKLEDAADEMIKYLEQAAPVFALIGRGFTYLNAVLPDLSGMTGTARDIRPNALHTWGGDAGRAYSEKRQGQSKAIEGTGGIVKDTGQWLVDVAALNAKFLVDITQPLIDLVEAIIEGAIELSTVIGVLEAIDTIAAAIADCLGAVLEILKEATKHMVDSITSLAAARAILNDNSVYPAGNWPQAVNR</sequence>
<keyword evidence="2" id="KW-1185">Reference proteome</keyword>